<dbReference type="GO" id="GO:0022857">
    <property type="term" value="F:transmembrane transporter activity"/>
    <property type="evidence" value="ECO:0007669"/>
    <property type="project" value="InterPro"/>
</dbReference>
<accession>A0A1H6FDI6</accession>
<keyword evidence="4 7" id="KW-0812">Transmembrane</keyword>
<comment type="subcellular location">
    <subcellularLocation>
        <location evidence="1">Cell membrane</location>
        <topology evidence="1">Single-pass membrane protein</topology>
    </subcellularLocation>
    <subcellularLocation>
        <location evidence="7">Cell membrane</location>
        <topology evidence="7">Single-pass type II membrane protein</topology>
    </subcellularLocation>
</comment>
<sequence>MPVYRRRRRLMAEMNVVPYIDVMLVLLIIFMVTSPMLDLTQGVEVDLPVIETAPNAPDPALPVLIKVIKSGVALLSDENAQDQAYAPHNWQQLGAHVLAHLRINQQRPVVISADRQVTYEQVLRLIAMLEGNGVKVRLMTRPLRDEDNRQGTGAK</sequence>
<evidence type="ECO:0000256" key="8">
    <source>
        <dbReference type="SAM" id="Phobius"/>
    </source>
</evidence>
<keyword evidence="3" id="KW-1003">Cell membrane</keyword>
<organism evidence="9 10">
    <name type="scientific">Candidatus Venteria ishoeyi</name>
    <dbReference type="NCBI Taxonomy" id="1899563"/>
    <lineage>
        <taxon>Bacteria</taxon>
        <taxon>Pseudomonadati</taxon>
        <taxon>Pseudomonadota</taxon>
        <taxon>Gammaproteobacteria</taxon>
        <taxon>Thiotrichales</taxon>
        <taxon>Thiotrichaceae</taxon>
        <taxon>Venteria</taxon>
    </lineage>
</organism>
<keyword evidence="5 8" id="KW-1133">Transmembrane helix</keyword>
<evidence type="ECO:0000256" key="3">
    <source>
        <dbReference type="ARBA" id="ARBA00022475"/>
    </source>
</evidence>
<dbReference type="Proteomes" id="UP000236724">
    <property type="component" value="Unassembled WGS sequence"/>
</dbReference>
<proteinExistence type="inferred from homology"/>
<gene>
    <name evidence="9" type="primary">exbD_1</name>
    <name evidence="9" type="ORF">MBHS_02953</name>
</gene>
<evidence type="ECO:0000256" key="2">
    <source>
        <dbReference type="ARBA" id="ARBA00005811"/>
    </source>
</evidence>
<evidence type="ECO:0000256" key="4">
    <source>
        <dbReference type="ARBA" id="ARBA00022692"/>
    </source>
</evidence>
<protein>
    <submittedName>
        <fullName evidence="9">Biopolymer transport protein ExbD</fullName>
    </submittedName>
</protein>
<dbReference type="InterPro" id="IPR003400">
    <property type="entry name" value="ExbD"/>
</dbReference>
<dbReference type="PANTHER" id="PTHR30558:SF7">
    <property type="entry name" value="TOL-PAL SYSTEM PROTEIN TOLR"/>
    <property type="match status" value="1"/>
</dbReference>
<evidence type="ECO:0000256" key="6">
    <source>
        <dbReference type="ARBA" id="ARBA00023136"/>
    </source>
</evidence>
<keyword evidence="6 8" id="KW-0472">Membrane</keyword>
<evidence type="ECO:0000256" key="7">
    <source>
        <dbReference type="RuleBase" id="RU003879"/>
    </source>
</evidence>
<dbReference type="RefSeq" id="WP_103920789.1">
    <property type="nucleotide sequence ID" value="NZ_FMSV02000514.1"/>
</dbReference>
<evidence type="ECO:0000313" key="10">
    <source>
        <dbReference type="Proteomes" id="UP000236724"/>
    </source>
</evidence>
<dbReference type="GO" id="GO:0015031">
    <property type="term" value="P:protein transport"/>
    <property type="evidence" value="ECO:0007669"/>
    <property type="project" value="UniProtKB-KW"/>
</dbReference>
<dbReference type="OrthoDB" id="9798629at2"/>
<comment type="similarity">
    <text evidence="2 7">Belongs to the ExbD/TolR family.</text>
</comment>
<dbReference type="PANTHER" id="PTHR30558">
    <property type="entry name" value="EXBD MEMBRANE COMPONENT OF PMF-DRIVEN MACROMOLECULE IMPORT SYSTEM"/>
    <property type="match status" value="1"/>
</dbReference>
<keyword evidence="7" id="KW-0653">Protein transport</keyword>
<feature type="transmembrane region" description="Helical" evidence="8">
    <location>
        <begin position="16"/>
        <end position="37"/>
    </location>
</feature>
<name>A0A1H6FDI6_9GAMM</name>
<reference evidence="9 10" key="1">
    <citation type="submission" date="2016-10" db="EMBL/GenBank/DDBJ databases">
        <authorList>
            <person name="de Groot N.N."/>
        </authorList>
    </citation>
    <scope>NUCLEOTIDE SEQUENCE [LARGE SCALE GENOMIC DNA]</scope>
    <source>
        <strain evidence="9">MBHS1</strain>
    </source>
</reference>
<dbReference type="EMBL" id="FMSV02000514">
    <property type="protein sequence ID" value="SEH07085.1"/>
    <property type="molecule type" value="Genomic_DNA"/>
</dbReference>
<evidence type="ECO:0000313" key="9">
    <source>
        <dbReference type="EMBL" id="SEH07085.1"/>
    </source>
</evidence>
<dbReference type="Gene3D" id="3.30.420.270">
    <property type="match status" value="1"/>
</dbReference>
<evidence type="ECO:0000256" key="5">
    <source>
        <dbReference type="ARBA" id="ARBA00022989"/>
    </source>
</evidence>
<keyword evidence="7" id="KW-0813">Transport</keyword>
<keyword evidence="10" id="KW-1185">Reference proteome</keyword>
<evidence type="ECO:0000256" key="1">
    <source>
        <dbReference type="ARBA" id="ARBA00004162"/>
    </source>
</evidence>
<dbReference type="AlphaFoldDB" id="A0A1H6FDI6"/>
<dbReference type="Pfam" id="PF02472">
    <property type="entry name" value="ExbD"/>
    <property type="match status" value="1"/>
</dbReference>
<dbReference type="GO" id="GO:0005886">
    <property type="term" value="C:plasma membrane"/>
    <property type="evidence" value="ECO:0007669"/>
    <property type="project" value="UniProtKB-SubCell"/>
</dbReference>